<keyword evidence="3" id="KW-1185">Reference proteome</keyword>
<gene>
    <name evidence="2" type="ORF">TELCIR_00173</name>
</gene>
<evidence type="ECO:0000256" key="1">
    <source>
        <dbReference type="SAM" id="MobiDB-lite"/>
    </source>
</evidence>
<feature type="region of interest" description="Disordered" evidence="1">
    <location>
        <begin position="39"/>
        <end position="63"/>
    </location>
</feature>
<dbReference type="OrthoDB" id="336088at2759"/>
<name>A0A2G9V5L7_TELCI</name>
<proteinExistence type="predicted"/>
<feature type="region of interest" description="Disordered" evidence="1">
    <location>
        <begin position="144"/>
        <end position="167"/>
    </location>
</feature>
<dbReference type="EMBL" id="KZ344989">
    <property type="protein sequence ID" value="PIO77686.1"/>
    <property type="molecule type" value="Genomic_DNA"/>
</dbReference>
<dbReference type="Proteomes" id="UP000230423">
    <property type="component" value="Unassembled WGS sequence"/>
</dbReference>
<evidence type="ECO:0000313" key="2">
    <source>
        <dbReference type="EMBL" id="PIO77686.1"/>
    </source>
</evidence>
<reference evidence="2 3" key="1">
    <citation type="submission" date="2015-09" db="EMBL/GenBank/DDBJ databases">
        <title>Draft genome of the parasitic nematode Teladorsagia circumcincta isolate WARC Sus (inbred).</title>
        <authorList>
            <person name="Mitreva M."/>
        </authorList>
    </citation>
    <scope>NUCLEOTIDE SEQUENCE [LARGE SCALE GENOMIC DNA]</scope>
    <source>
        <strain evidence="2 3">S</strain>
    </source>
</reference>
<sequence>MARVRSEQRKQLAIAFHRALMRLGAKKIPAHCPISTDNFVSGKTPSRPVRDSPSLSCGTPPPKLKKEVSIHMCKECGKVNCEWHCADCCDNSGEDEENEDNEDNSNDGVGNRRLRQRRDSLRAKRLAAVEEEKRAYRAAIAAGVRSAGSSHKSPDTKKAAQQAKYVPEEEELGEDCFVILDDDEVEL</sequence>
<organism evidence="2 3">
    <name type="scientific">Teladorsagia circumcincta</name>
    <name type="common">Brown stomach worm</name>
    <name type="synonym">Ostertagia circumcincta</name>
    <dbReference type="NCBI Taxonomy" id="45464"/>
    <lineage>
        <taxon>Eukaryota</taxon>
        <taxon>Metazoa</taxon>
        <taxon>Ecdysozoa</taxon>
        <taxon>Nematoda</taxon>
        <taxon>Chromadorea</taxon>
        <taxon>Rhabditida</taxon>
        <taxon>Rhabditina</taxon>
        <taxon>Rhabditomorpha</taxon>
        <taxon>Strongyloidea</taxon>
        <taxon>Trichostrongylidae</taxon>
        <taxon>Teladorsagia</taxon>
    </lineage>
</organism>
<feature type="compositionally biased region" description="Acidic residues" evidence="1">
    <location>
        <begin position="92"/>
        <end position="105"/>
    </location>
</feature>
<feature type="region of interest" description="Disordered" evidence="1">
    <location>
        <begin position="92"/>
        <end position="124"/>
    </location>
</feature>
<evidence type="ECO:0000313" key="3">
    <source>
        <dbReference type="Proteomes" id="UP000230423"/>
    </source>
</evidence>
<accession>A0A2G9V5L7</accession>
<dbReference type="AlphaFoldDB" id="A0A2G9V5L7"/>
<protein>
    <submittedName>
        <fullName evidence="2">Uncharacterized protein</fullName>
    </submittedName>
</protein>